<evidence type="ECO:0008006" key="3">
    <source>
        <dbReference type="Google" id="ProtNLM"/>
    </source>
</evidence>
<organism evidence="1 2">
    <name type="scientific">Steccherinum ochraceum</name>
    <dbReference type="NCBI Taxonomy" id="92696"/>
    <lineage>
        <taxon>Eukaryota</taxon>
        <taxon>Fungi</taxon>
        <taxon>Dikarya</taxon>
        <taxon>Basidiomycota</taxon>
        <taxon>Agaricomycotina</taxon>
        <taxon>Agaricomycetes</taxon>
        <taxon>Polyporales</taxon>
        <taxon>Steccherinaceae</taxon>
        <taxon>Steccherinum</taxon>
    </lineage>
</organism>
<sequence length="414" mass="46249">MELFSQLSILDALKHPRLPQELTDIIIDHFHDDKKALSLCSLVSRDWLWSARYHLFYKTVITTRNAKYGLDAFLKTAAASPFSLGEQVRCLHVVGAHDKAQDDFASILKFIGAVLPQIPSIRRIDLSSMVWGQTSLLDVGTAAPMPWELGMLTLKDIRLEASDAESLEVAQQHLFSLFQQFSAIRLLTIDTVRIGYRALYYSALPLDPTTTAAIVDTPSLTRCHIAALNCYTEDDSFYLLAALSRLGFARNLQTLKFGSGCPEITASAQVVTDLAAASLRFVRYRVPSDDYAHLRGYVSSQVEAQTVLTQMINTITCAPADTMAIILEFFVRPQDFEVLYESAGQGRWALLDQQLSRRAELRRVVVVLRSSQAPSADSAERFKEMLPAVHEKGRLLRTVGNVSETMQWDMLTGL</sequence>
<evidence type="ECO:0000313" key="1">
    <source>
        <dbReference type="EMBL" id="TCD70359.1"/>
    </source>
</evidence>
<evidence type="ECO:0000313" key="2">
    <source>
        <dbReference type="Proteomes" id="UP000292702"/>
    </source>
</evidence>
<gene>
    <name evidence="1" type="ORF">EIP91_003711</name>
</gene>
<accession>A0A4R0RWR7</accession>
<comment type="caution">
    <text evidence="1">The sequence shown here is derived from an EMBL/GenBank/DDBJ whole genome shotgun (WGS) entry which is preliminary data.</text>
</comment>
<proteinExistence type="predicted"/>
<dbReference type="EMBL" id="RWJN01000022">
    <property type="protein sequence ID" value="TCD70359.1"/>
    <property type="molecule type" value="Genomic_DNA"/>
</dbReference>
<name>A0A4R0RWR7_9APHY</name>
<dbReference type="Proteomes" id="UP000292702">
    <property type="component" value="Unassembled WGS sequence"/>
</dbReference>
<dbReference type="OrthoDB" id="3070253at2759"/>
<reference evidence="1 2" key="1">
    <citation type="submission" date="2018-11" db="EMBL/GenBank/DDBJ databases">
        <title>Genome assembly of Steccherinum ochraceum LE-BIN_3174, the white-rot fungus of the Steccherinaceae family (The Residual Polyporoid clade, Polyporales, Basidiomycota).</title>
        <authorList>
            <person name="Fedorova T.V."/>
            <person name="Glazunova O.A."/>
            <person name="Landesman E.O."/>
            <person name="Moiseenko K.V."/>
            <person name="Psurtseva N.V."/>
            <person name="Savinova O.S."/>
            <person name="Shakhova N.V."/>
            <person name="Tyazhelova T.V."/>
            <person name="Vasina D.V."/>
        </authorList>
    </citation>
    <scope>NUCLEOTIDE SEQUENCE [LARGE SCALE GENOMIC DNA]</scope>
    <source>
        <strain evidence="1 2">LE-BIN_3174</strain>
    </source>
</reference>
<protein>
    <recommendedName>
        <fullName evidence="3">F-box domain-containing protein</fullName>
    </recommendedName>
</protein>
<dbReference type="AlphaFoldDB" id="A0A4R0RWR7"/>
<keyword evidence="2" id="KW-1185">Reference proteome</keyword>